<dbReference type="EMBL" id="JANWOI010000002">
    <property type="protein sequence ID" value="MDA5193525.1"/>
    <property type="molecule type" value="Genomic_DNA"/>
</dbReference>
<name>A0A9X3TXJ4_9PROT</name>
<sequence>MTDQSLVASAPHKPETDGVIMIRVWTTSAPSSGLPFRRDWLTTTFVNFESLIAVTISGDAMAPRLANGCVTLVDRSQASVQGDGIYILLAGNEAVPRRLSLNPLTGHVSITADNRLYQSQPDCDPRSLSILGRVVWVGQCL</sequence>
<dbReference type="RefSeq" id="WP_274943227.1">
    <property type="nucleotide sequence ID" value="NZ_JANWOI010000002.1"/>
</dbReference>
<evidence type="ECO:0000313" key="3">
    <source>
        <dbReference type="Proteomes" id="UP001141619"/>
    </source>
</evidence>
<dbReference type="InterPro" id="IPR015927">
    <property type="entry name" value="Peptidase_S24_S26A/B/C"/>
</dbReference>
<dbReference type="AlphaFoldDB" id="A0A9X3TXJ4"/>
<dbReference type="Proteomes" id="UP001141619">
    <property type="component" value="Unassembled WGS sequence"/>
</dbReference>
<reference evidence="2" key="2">
    <citation type="journal article" date="2023" name="Syst. Appl. Microbiol.">
        <title>Govania unica gen. nov., sp. nov., a rare biosphere bacterium that represents a novel family in the class Alphaproteobacteria.</title>
        <authorList>
            <person name="Vandamme P."/>
            <person name="Peeters C."/>
            <person name="Hettiarachchi A."/>
            <person name="Cnockaert M."/>
            <person name="Carlier A."/>
        </authorList>
    </citation>
    <scope>NUCLEOTIDE SEQUENCE</scope>
    <source>
        <strain evidence="2">LMG 31809</strain>
    </source>
</reference>
<organism evidence="2 3">
    <name type="scientific">Govanella unica</name>
    <dbReference type="NCBI Taxonomy" id="2975056"/>
    <lineage>
        <taxon>Bacteria</taxon>
        <taxon>Pseudomonadati</taxon>
        <taxon>Pseudomonadota</taxon>
        <taxon>Alphaproteobacteria</taxon>
        <taxon>Emcibacterales</taxon>
        <taxon>Govanellaceae</taxon>
        <taxon>Govanella</taxon>
    </lineage>
</organism>
<accession>A0A9X3TXJ4</accession>
<proteinExistence type="predicted"/>
<gene>
    <name evidence="2" type="ORF">NYP16_06100</name>
</gene>
<feature type="domain" description="Peptidase S24/S26A/S26B/S26C" evidence="1">
    <location>
        <begin position="33"/>
        <end position="135"/>
    </location>
</feature>
<dbReference type="InterPro" id="IPR039418">
    <property type="entry name" value="LexA-like"/>
</dbReference>
<evidence type="ECO:0000259" key="1">
    <source>
        <dbReference type="Pfam" id="PF00717"/>
    </source>
</evidence>
<evidence type="ECO:0000313" key="2">
    <source>
        <dbReference type="EMBL" id="MDA5193525.1"/>
    </source>
</evidence>
<dbReference type="InterPro" id="IPR036286">
    <property type="entry name" value="LexA/Signal_pep-like_sf"/>
</dbReference>
<protein>
    <submittedName>
        <fullName evidence="2">S24 family peptidase</fullName>
    </submittedName>
</protein>
<comment type="caution">
    <text evidence="2">The sequence shown here is derived from an EMBL/GenBank/DDBJ whole genome shotgun (WGS) entry which is preliminary data.</text>
</comment>
<dbReference type="SUPFAM" id="SSF51306">
    <property type="entry name" value="LexA/Signal peptidase"/>
    <property type="match status" value="1"/>
</dbReference>
<dbReference type="Pfam" id="PF00717">
    <property type="entry name" value="Peptidase_S24"/>
    <property type="match status" value="1"/>
</dbReference>
<keyword evidence="3" id="KW-1185">Reference proteome</keyword>
<dbReference type="CDD" id="cd06529">
    <property type="entry name" value="S24_LexA-like"/>
    <property type="match status" value="1"/>
</dbReference>
<reference evidence="2" key="1">
    <citation type="submission" date="2022-08" db="EMBL/GenBank/DDBJ databases">
        <authorList>
            <person name="Vandamme P."/>
            <person name="Hettiarachchi A."/>
            <person name="Peeters C."/>
            <person name="Cnockaert M."/>
            <person name="Carlier A."/>
        </authorList>
    </citation>
    <scope>NUCLEOTIDE SEQUENCE</scope>
    <source>
        <strain evidence="2">LMG 31809</strain>
    </source>
</reference>
<dbReference type="Gene3D" id="2.10.109.10">
    <property type="entry name" value="Umud Fragment, subunit A"/>
    <property type="match status" value="1"/>
</dbReference>